<dbReference type="AlphaFoldDB" id="A0AAN9EZM8"/>
<protein>
    <submittedName>
        <fullName evidence="1">Uncharacterized protein</fullName>
    </submittedName>
</protein>
<reference evidence="1 2" key="1">
    <citation type="submission" date="2024-01" db="EMBL/GenBank/DDBJ databases">
        <title>The genomes of 5 underutilized Papilionoideae crops provide insights into root nodulation and disease resistance.</title>
        <authorList>
            <person name="Yuan L."/>
        </authorList>
    </citation>
    <scope>NUCLEOTIDE SEQUENCE [LARGE SCALE GENOMIC DNA]</scope>
    <source>
        <strain evidence="1">LY-2023</strain>
        <tissue evidence="1">Leaf</tissue>
    </source>
</reference>
<accession>A0AAN9EZM8</accession>
<gene>
    <name evidence="1" type="ORF">RJT34_32089</name>
</gene>
<organism evidence="1 2">
    <name type="scientific">Clitoria ternatea</name>
    <name type="common">Butterfly pea</name>
    <dbReference type="NCBI Taxonomy" id="43366"/>
    <lineage>
        <taxon>Eukaryota</taxon>
        <taxon>Viridiplantae</taxon>
        <taxon>Streptophyta</taxon>
        <taxon>Embryophyta</taxon>
        <taxon>Tracheophyta</taxon>
        <taxon>Spermatophyta</taxon>
        <taxon>Magnoliopsida</taxon>
        <taxon>eudicotyledons</taxon>
        <taxon>Gunneridae</taxon>
        <taxon>Pentapetalae</taxon>
        <taxon>rosids</taxon>
        <taxon>fabids</taxon>
        <taxon>Fabales</taxon>
        <taxon>Fabaceae</taxon>
        <taxon>Papilionoideae</taxon>
        <taxon>50 kb inversion clade</taxon>
        <taxon>NPAAA clade</taxon>
        <taxon>indigoferoid/millettioid clade</taxon>
        <taxon>Phaseoleae</taxon>
        <taxon>Clitoria</taxon>
    </lineage>
</organism>
<dbReference type="EMBL" id="JAYKXN010000008">
    <property type="protein sequence ID" value="KAK7264480.1"/>
    <property type="molecule type" value="Genomic_DNA"/>
</dbReference>
<sequence length="111" mass="12806">MCCLEVLAAAEVVDEEGEGERFRVWRIKLGVGVMWEKLRWRRCEMERESESGSLRSSNERDWIIGSGSGRGEVEGFQKCLVMKSEEGWGLEMGRGLLGKRRRGLNRRAREE</sequence>
<proteinExistence type="predicted"/>
<name>A0AAN9EZM8_CLITE</name>
<keyword evidence="2" id="KW-1185">Reference proteome</keyword>
<comment type="caution">
    <text evidence="1">The sequence shown here is derived from an EMBL/GenBank/DDBJ whole genome shotgun (WGS) entry which is preliminary data.</text>
</comment>
<evidence type="ECO:0000313" key="1">
    <source>
        <dbReference type="EMBL" id="KAK7264480.1"/>
    </source>
</evidence>
<evidence type="ECO:0000313" key="2">
    <source>
        <dbReference type="Proteomes" id="UP001359559"/>
    </source>
</evidence>
<dbReference type="Proteomes" id="UP001359559">
    <property type="component" value="Unassembled WGS sequence"/>
</dbReference>